<organism evidence="3 4">
    <name type="scientific">Eiseniibacteriota bacterium</name>
    <dbReference type="NCBI Taxonomy" id="2212470"/>
    <lineage>
        <taxon>Bacteria</taxon>
        <taxon>Candidatus Eiseniibacteriota</taxon>
    </lineage>
</organism>
<feature type="transmembrane region" description="Helical" evidence="1">
    <location>
        <begin position="87"/>
        <end position="103"/>
    </location>
</feature>
<evidence type="ECO:0000259" key="2">
    <source>
        <dbReference type="Pfam" id="PF02517"/>
    </source>
</evidence>
<keyword evidence="1" id="KW-1133">Transmembrane helix</keyword>
<dbReference type="Proteomes" id="UP000580839">
    <property type="component" value="Unassembled WGS sequence"/>
</dbReference>
<keyword evidence="1" id="KW-0812">Transmembrane</keyword>
<dbReference type="Pfam" id="PF02517">
    <property type="entry name" value="Rce1-like"/>
    <property type="match status" value="1"/>
</dbReference>
<evidence type="ECO:0000313" key="4">
    <source>
        <dbReference type="Proteomes" id="UP000580839"/>
    </source>
</evidence>
<reference evidence="3 4" key="1">
    <citation type="submission" date="2020-04" db="EMBL/GenBank/DDBJ databases">
        <title>Metagenomic profiling of ammonia- and methane-oxidizing microorganisms in a Dutch drinking water treatment plant.</title>
        <authorList>
            <person name="Poghosyan L."/>
            <person name="Leucker S."/>
        </authorList>
    </citation>
    <scope>NUCLEOTIDE SEQUENCE [LARGE SCALE GENOMIC DNA]</scope>
    <source>
        <strain evidence="3">S-RSF-IL-03</strain>
    </source>
</reference>
<feature type="transmembrane region" description="Helical" evidence="1">
    <location>
        <begin position="189"/>
        <end position="211"/>
    </location>
</feature>
<keyword evidence="3" id="KW-0645">Protease</keyword>
<sequence length="253" mass="27463">MTQLVWADHALALVLVVFFPIRSATFGYRRLREAAVPQVPVMRRKLYGQAIVMQWSFVAVIAALWWWRGRAWQALGLDLPSGPLAPWWLALTALLIGFLIVQVRRVRHDPATLAQLRGRLAALERMLPHDRAELRSFRAVSLTAGVCEEILFRGFLFHYGSQFVPPLLAAGAVSLAFGIGHSYQGVRGVLQTAIAGMVLSLPVLTTGSLFVSMVWHAAGDLYAGQLGFHAVTAPGAVAATEVADPHGGAHGEA</sequence>
<dbReference type="InterPro" id="IPR003675">
    <property type="entry name" value="Rce1/LyrA-like_dom"/>
</dbReference>
<feature type="transmembrane region" description="Helical" evidence="1">
    <location>
        <begin position="163"/>
        <end position="183"/>
    </location>
</feature>
<feature type="domain" description="CAAX prenyl protease 2/Lysostaphin resistance protein A-like" evidence="2">
    <location>
        <begin position="139"/>
        <end position="221"/>
    </location>
</feature>
<dbReference type="EMBL" id="JABFRW010000037">
    <property type="protein sequence ID" value="NOT33274.1"/>
    <property type="molecule type" value="Genomic_DNA"/>
</dbReference>
<proteinExistence type="predicted"/>
<accession>A0A849SL21</accession>
<gene>
    <name evidence="3" type="ORF">HOP12_03795</name>
</gene>
<protein>
    <submittedName>
        <fullName evidence="3">CPBP family intramembrane metalloprotease</fullName>
    </submittedName>
</protein>
<dbReference type="AlphaFoldDB" id="A0A849SL21"/>
<dbReference type="GO" id="GO:0004175">
    <property type="term" value="F:endopeptidase activity"/>
    <property type="evidence" value="ECO:0007669"/>
    <property type="project" value="UniProtKB-ARBA"/>
</dbReference>
<dbReference type="GO" id="GO:0008237">
    <property type="term" value="F:metallopeptidase activity"/>
    <property type="evidence" value="ECO:0007669"/>
    <property type="project" value="UniProtKB-KW"/>
</dbReference>
<dbReference type="GO" id="GO:0080120">
    <property type="term" value="P:CAAX-box protein maturation"/>
    <property type="evidence" value="ECO:0007669"/>
    <property type="project" value="UniProtKB-ARBA"/>
</dbReference>
<keyword evidence="1" id="KW-0472">Membrane</keyword>
<evidence type="ECO:0000256" key="1">
    <source>
        <dbReference type="SAM" id="Phobius"/>
    </source>
</evidence>
<name>A0A849SL21_UNCEI</name>
<evidence type="ECO:0000313" key="3">
    <source>
        <dbReference type="EMBL" id="NOT33274.1"/>
    </source>
</evidence>
<feature type="transmembrane region" description="Helical" evidence="1">
    <location>
        <begin position="6"/>
        <end position="25"/>
    </location>
</feature>
<comment type="caution">
    <text evidence="3">The sequence shown here is derived from an EMBL/GenBank/DDBJ whole genome shotgun (WGS) entry which is preliminary data.</text>
</comment>
<dbReference type="GO" id="GO:0006508">
    <property type="term" value="P:proteolysis"/>
    <property type="evidence" value="ECO:0007669"/>
    <property type="project" value="UniProtKB-KW"/>
</dbReference>
<feature type="transmembrane region" description="Helical" evidence="1">
    <location>
        <begin position="46"/>
        <end position="67"/>
    </location>
</feature>
<keyword evidence="3" id="KW-0378">Hydrolase</keyword>
<keyword evidence="3" id="KW-0482">Metalloprotease</keyword>